<keyword evidence="4" id="KW-1185">Reference proteome</keyword>
<feature type="domain" description="CRISPR type III-associated protein" evidence="2">
    <location>
        <begin position="7"/>
        <end position="176"/>
    </location>
</feature>
<dbReference type="AlphaFoldDB" id="A0A497XP07"/>
<reference evidence="3 4" key="1">
    <citation type="submission" date="2018-10" db="EMBL/GenBank/DDBJ databases">
        <title>Genomic Encyclopedia of Archaeal and Bacterial Type Strains, Phase II (KMG-II): from individual species to whole genera.</title>
        <authorList>
            <person name="Goeker M."/>
        </authorList>
    </citation>
    <scope>NUCLEOTIDE SEQUENCE [LARGE SCALE GENOMIC DNA]</scope>
    <source>
        <strain evidence="3 4">DSM 16510</strain>
    </source>
</reference>
<protein>
    <submittedName>
        <fullName evidence="3">CRISPR-associated protein Cmr1</fullName>
    </submittedName>
</protein>
<dbReference type="InterPro" id="IPR007522">
    <property type="entry name" value="CRISPR-assoc_prot_TM1795"/>
</dbReference>
<sequence>MEKLTFELEFITPAFIGGAFPKEAELKPASFIGLLRWWWRALRCEEDTEKLYTEEAKIFGGHFEDGAIASRVTLRIIKDNDNLKIIENKTLKDYAGLNYFYDKHKRTLSGKDSGIGYLLYSTMLPNRERSFITEGSKFKLILLGDSEAIKHYVASLWCLVFLGGIGTRARRGGGNMNCLSVEPEFRELSFQPEPQDPVGWMEGNLIQAKKIVNGGFSEKELEYSNLCPSIKIAISKTSFKDYKEALNEIGILFKQYREKNKHRIFDMGYFGLPIRHSNNKFLTADADKYFRRSSPLILKVLKIGRSYKWMVVKLNGKFLPDGTELTLITPPKRKGEKPIIHKGKSINQKVAGRMLEEFFDSIRHQAQIKEVSL</sequence>
<keyword evidence="1" id="KW-0051">Antiviral defense</keyword>
<dbReference type="Proteomes" id="UP000267841">
    <property type="component" value="Unassembled WGS sequence"/>
</dbReference>
<evidence type="ECO:0000256" key="1">
    <source>
        <dbReference type="ARBA" id="ARBA00023118"/>
    </source>
</evidence>
<evidence type="ECO:0000313" key="4">
    <source>
        <dbReference type="Proteomes" id="UP000267841"/>
    </source>
</evidence>
<proteinExistence type="predicted"/>
<dbReference type="EMBL" id="RCCJ01000001">
    <property type="protein sequence ID" value="RLJ70687.1"/>
    <property type="molecule type" value="Genomic_DNA"/>
</dbReference>
<dbReference type="GO" id="GO:0051607">
    <property type="term" value="P:defense response to virus"/>
    <property type="evidence" value="ECO:0007669"/>
    <property type="project" value="UniProtKB-KW"/>
</dbReference>
<dbReference type="InterPro" id="IPR005537">
    <property type="entry name" value="RAMP_III_fam"/>
</dbReference>
<name>A0A497XP07_9AQUI</name>
<gene>
    <name evidence="3" type="ORF">BCF55_0968</name>
</gene>
<dbReference type="NCBIfam" id="TIGR01894">
    <property type="entry name" value="cas_TM1795_cmr1"/>
    <property type="match status" value="1"/>
</dbReference>
<dbReference type="Pfam" id="PF03787">
    <property type="entry name" value="RAMPs"/>
    <property type="match status" value="1"/>
</dbReference>
<comment type="caution">
    <text evidence="3">The sequence shown here is derived from an EMBL/GenBank/DDBJ whole genome shotgun (WGS) entry which is preliminary data.</text>
</comment>
<accession>A0A497XP07</accession>
<organism evidence="3 4">
    <name type="scientific">Hydrogenivirga caldilitoris</name>
    <dbReference type="NCBI Taxonomy" id="246264"/>
    <lineage>
        <taxon>Bacteria</taxon>
        <taxon>Pseudomonadati</taxon>
        <taxon>Aquificota</taxon>
        <taxon>Aquificia</taxon>
        <taxon>Aquificales</taxon>
        <taxon>Aquificaceae</taxon>
        <taxon>Hydrogenivirga</taxon>
    </lineage>
</organism>
<evidence type="ECO:0000313" key="3">
    <source>
        <dbReference type="EMBL" id="RLJ70687.1"/>
    </source>
</evidence>
<evidence type="ECO:0000259" key="2">
    <source>
        <dbReference type="Pfam" id="PF03787"/>
    </source>
</evidence>
<dbReference type="RefSeq" id="WP_170144748.1">
    <property type="nucleotide sequence ID" value="NZ_RCCJ01000001.1"/>
</dbReference>